<evidence type="ECO:0000256" key="2">
    <source>
        <dbReference type="SAM" id="MobiDB-lite"/>
    </source>
</evidence>
<keyword evidence="1" id="KW-0175">Coiled coil</keyword>
<protein>
    <submittedName>
        <fullName evidence="3">Uncharacterized protein</fullName>
    </submittedName>
</protein>
<dbReference type="EMBL" id="VSFC01000033">
    <property type="protein sequence ID" value="TYA55706.1"/>
    <property type="molecule type" value="Genomic_DNA"/>
</dbReference>
<comment type="caution">
    <text evidence="3">The sequence shown here is derived from an EMBL/GenBank/DDBJ whole genome shotgun (WGS) entry which is preliminary data.</text>
</comment>
<evidence type="ECO:0000313" key="3">
    <source>
        <dbReference type="EMBL" id="TYA55706.1"/>
    </source>
</evidence>
<sequence>MVEIFSEIETFFQQEQFSQEQLDALKATIEEKYTDEHSRKLAISAINLKLLQYKLSGPLVARVNEKIKRKKEKLRSEKGKRKAIKQRSKTKLNPTESFHKNFINKPLHKVAIYFNTPTKLFITELNKREGTIIKQNTKFSEEIWQDNKHWIEKRLNSKKRNPKGTNSKTIKRSRPSNKPSPGVYGKLAASKNIGSLIYTRM</sequence>
<proteinExistence type="predicted"/>
<feature type="region of interest" description="Disordered" evidence="2">
    <location>
        <begin position="154"/>
        <end position="185"/>
    </location>
</feature>
<reference evidence="3 4" key="1">
    <citation type="submission" date="2019-08" db="EMBL/GenBank/DDBJ databases">
        <title>Formosa sediminis sp. nov., isolated from marine sediment.</title>
        <authorList>
            <person name="Cao W.R."/>
        </authorList>
    </citation>
    <scope>NUCLEOTIDE SEQUENCE [LARGE SCALE GENOMIC DNA]</scope>
    <source>
        <strain evidence="3 4">1494</strain>
    </source>
</reference>
<dbReference type="Proteomes" id="UP000324550">
    <property type="component" value="Unassembled WGS sequence"/>
</dbReference>
<organism evidence="3 4">
    <name type="scientific">Formosa maritima</name>
    <dbReference type="NCBI Taxonomy" id="2592046"/>
    <lineage>
        <taxon>Bacteria</taxon>
        <taxon>Pseudomonadati</taxon>
        <taxon>Bacteroidota</taxon>
        <taxon>Flavobacteriia</taxon>
        <taxon>Flavobacteriales</taxon>
        <taxon>Flavobacteriaceae</taxon>
        <taxon>Formosa</taxon>
    </lineage>
</organism>
<accession>A0A5D0G9T6</accession>
<name>A0A5D0G9T6_9FLAO</name>
<gene>
    <name evidence="3" type="ORF">FVF61_07260</name>
</gene>
<dbReference type="RefSeq" id="WP_148454854.1">
    <property type="nucleotide sequence ID" value="NZ_VSFC01000033.1"/>
</dbReference>
<keyword evidence="4" id="KW-1185">Reference proteome</keyword>
<evidence type="ECO:0000256" key="1">
    <source>
        <dbReference type="SAM" id="Coils"/>
    </source>
</evidence>
<dbReference type="AlphaFoldDB" id="A0A5D0G9T6"/>
<feature type="coiled-coil region" evidence="1">
    <location>
        <begin position="60"/>
        <end position="87"/>
    </location>
</feature>
<evidence type="ECO:0000313" key="4">
    <source>
        <dbReference type="Proteomes" id="UP000324550"/>
    </source>
</evidence>
<dbReference type="OrthoDB" id="9854909at2"/>